<keyword evidence="4" id="KW-1185">Reference proteome</keyword>
<dbReference type="AlphaFoldDB" id="A0A1B7Y8R0"/>
<accession>A0A1B7Y8R0</accession>
<dbReference type="InterPro" id="IPR008030">
    <property type="entry name" value="NmrA-like"/>
</dbReference>
<feature type="domain" description="NmrA-like" evidence="2">
    <location>
        <begin position="1"/>
        <end position="73"/>
    </location>
</feature>
<dbReference type="VEuPathDB" id="FungiDB:CH63R_07159"/>
<gene>
    <name evidence="3" type="ORF">CH63R_07159</name>
</gene>
<comment type="similarity">
    <text evidence="1">Belongs to the avfA family.</text>
</comment>
<comment type="caution">
    <text evidence="3">The sequence shown here is derived from an EMBL/GenBank/DDBJ whole genome shotgun (WGS) entry which is preliminary data.</text>
</comment>
<dbReference type="PANTHER" id="PTHR15020:SF50">
    <property type="entry name" value="UPF0659 PROTEIN YMR090W"/>
    <property type="match status" value="1"/>
</dbReference>
<dbReference type="OrthoDB" id="10254221at2759"/>
<dbReference type="Pfam" id="PF05368">
    <property type="entry name" value="NmrA"/>
    <property type="match status" value="1"/>
</dbReference>
<dbReference type="Proteomes" id="UP000092177">
    <property type="component" value="Chromosome 5"/>
</dbReference>
<dbReference type="RefSeq" id="XP_018156912.1">
    <property type="nucleotide sequence ID" value="XM_018302134.1"/>
</dbReference>
<evidence type="ECO:0000259" key="2">
    <source>
        <dbReference type="Pfam" id="PF05368"/>
    </source>
</evidence>
<dbReference type="SUPFAM" id="SSF51735">
    <property type="entry name" value="NAD(P)-binding Rossmann-fold domains"/>
    <property type="match status" value="1"/>
</dbReference>
<evidence type="ECO:0000256" key="1">
    <source>
        <dbReference type="ARBA" id="ARBA00038376"/>
    </source>
</evidence>
<proteinExistence type="inferred from homology"/>
<dbReference type="GeneID" id="28866241"/>
<reference evidence="4" key="1">
    <citation type="journal article" date="2017" name="BMC Genomics">
        <title>Gapless genome assembly of Colletotrichum higginsianum reveals chromosome structure and association of transposable elements with secondary metabolite gene clusters.</title>
        <authorList>
            <person name="Dallery J.-F."/>
            <person name="Lapalu N."/>
            <person name="Zampounis A."/>
            <person name="Pigne S."/>
            <person name="Luyten I."/>
            <person name="Amselem J."/>
            <person name="Wittenberg A.H.J."/>
            <person name="Zhou S."/>
            <person name="de Queiroz M.V."/>
            <person name="Robin G.P."/>
            <person name="Auger A."/>
            <person name="Hainaut M."/>
            <person name="Henrissat B."/>
            <person name="Kim K.-T."/>
            <person name="Lee Y.-H."/>
            <person name="Lespinet O."/>
            <person name="Schwartz D.C."/>
            <person name="Thon M.R."/>
            <person name="O'Connell R.J."/>
        </authorList>
    </citation>
    <scope>NUCLEOTIDE SEQUENCE [LARGE SCALE GENOMIC DNA]</scope>
    <source>
        <strain evidence="4">IMI 349063</strain>
    </source>
</reference>
<dbReference type="KEGG" id="chig:CH63R_07159"/>
<evidence type="ECO:0000313" key="4">
    <source>
        <dbReference type="Proteomes" id="UP000092177"/>
    </source>
</evidence>
<dbReference type="EMBL" id="LTAN01000005">
    <property type="protein sequence ID" value="OBR08394.1"/>
    <property type="molecule type" value="Genomic_DNA"/>
</dbReference>
<protein>
    <submittedName>
        <fullName evidence="3">Short-chain dehydrogenase</fullName>
    </submittedName>
</protein>
<evidence type="ECO:0000313" key="3">
    <source>
        <dbReference type="EMBL" id="OBR08394.1"/>
    </source>
</evidence>
<organism evidence="3 4">
    <name type="scientific">Colletotrichum higginsianum (strain IMI 349063)</name>
    <name type="common">Crucifer anthracnose fungus</name>
    <dbReference type="NCBI Taxonomy" id="759273"/>
    <lineage>
        <taxon>Eukaryota</taxon>
        <taxon>Fungi</taxon>
        <taxon>Dikarya</taxon>
        <taxon>Ascomycota</taxon>
        <taxon>Pezizomycotina</taxon>
        <taxon>Sordariomycetes</taxon>
        <taxon>Hypocreomycetidae</taxon>
        <taxon>Glomerellales</taxon>
        <taxon>Glomerellaceae</taxon>
        <taxon>Colletotrichum</taxon>
        <taxon>Colletotrichum destructivum species complex</taxon>
    </lineage>
</organism>
<dbReference type="Gene3D" id="3.40.50.720">
    <property type="entry name" value="NAD(P)-binding Rossmann-like Domain"/>
    <property type="match status" value="1"/>
</dbReference>
<dbReference type="PANTHER" id="PTHR15020">
    <property type="entry name" value="FLAVIN REDUCTASE-RELATED"/>
    <property type="match status" value="1"/>
</dbReference>
<dbReference type="InterPro" id="IPR036291">
    <property type="entry name" value="NAD(P)-bd_dom_sf"/>
</dbReference>
<name>A0A1B7Y8R0_COLHI</name>
<sequence length="215" mass="23513">MTETVLVFGASGNVGVAAIIGALSANRHVIAVVRNQSSAEKMFKQVGRRESITVVEADITSEDSVKSIVDQVRRGILPSFQHVWASLAYRATVPYLLEQGFAGSTWTMCTGGSGDTGYRVAPAVTQGALFSFAVAAARDNDKTNIRFNEVYLAYRVQFEVETGNQTFAGIHMTTSKDFAPLYEKLLDRADIRSSRVKALSPEDVLKLSYEKKFSD</sequence>